<dbReference type="InterPro" id="IPR039425">
    <property type="entry name" value="RNA_pol_sigma-70-like"/>
</dbReference>
<dbReference type="Pfam" id="PF04542">
    <property type="entry name" value="Sigma70_r2"/>
    <property type="match status" value="1"/>
</dbReference>
<feature type="domain" description="RNA polymerase sigma-70 region 2" evidence="5">
    <location>
        <begin position="17"/>
        <end position="75"/>
    </location>
</feature>
<accession>A0A2T5MFU3</accession>
<dbReference type="Pfam" id="PF08281">
    <property type="entry name" value="Sigma70_r4_2"/>
    <property type="match status" value="1"/>
</dbReference>
<dbReference type="GO" id="GO:0016987">
    <property type="term" value="F:sigma factor activity"/>
    <property type="evidence" value="ECO:0007669"/>
    <property type="project" value="UniProtKB-KW"/>
</dbReference>
<feature type="domain" description="RNA polymerase sigma factor 70 region 4 type 2" evidence="6">
    <location>
        <begin position="119"/>
        <end position="170"/>
    </location>
</feature>
<comment type="caution">
    <text evidence="7">The sequence shown here is derived from an EMBL/GenBank/DDBJ whole genome shotgun (WGS) entry which is preliminary data.</text>
</comment>
<proteinExistence type="inferred from homology"/>
<dbReference type="InterPro" id="IPR013249">
    <property type="entry name" value="RNA_pol_sigma70_r4_t2"/>
</dbReference>
<dbReference type="SUPFAM" id="SSF88659">
    <property type="entry name" value="Sigma3 and sigma4 domains of RNA polymerase sigma factors"/>
    <property type="match status" value="1"/>
</dbReference>
<dbReference type="InterPro" id="IPR013325">
    <property type="entry name" value="RNA_pol_sigma_r2"/>
</dbReference>
<dbReference type="CDD" id="cd06171">
    <property type="entry name" value="Sigma70_r4"/>
    <property type="match status" value="1"/>
</dbReference>
<dbReference type="NCBIfam" id="TIGR02937">
    <property type="entry name" value="sigma70-ECF"/>
    <property type="match status" value="1"/>
</dbReference>
<dbReference type="Proteomes" id="UP000244248">
    <property type="component" value="Unassembled WGS sequence"/>
</dbReference>
<evidence type="ECO:0000256" key="1">
    <source>
        <dbReference type="ARBA" id="ARBA00010641"/>
    </source>
</evidence>
<evidence type="ECO:0000256" key="2">
    <source>
        <dbReference type="ARBA" id="ARBA00023015"/>
    </source>
</evidence>
<dbReference type="PANTHER" id="PTHR43133">
    <property type="entry name" value="RNA POLYMERASE ECF-TYPE SIGMA FACTO"/>
    <property type="match status" value="1"/>
</dbReference>
<evidence type="ECO:0000313" key="7">
    <source>
        <dbReference type="EMBL" id="PTU31443.1"/>
    </source>
</evidence>
<evidence type="ECO:0000259" key="5">
    <source>
        <dbReference type="Pfam" id="PF04542"/>
    </source>
</evidence>
<dbReference type="InterPro" id="IPR013324">
    <property type="entry name" value="RNA_pol_sigma_r3/r4-like"/>
</dbReference>
<dbReference type="Gene3D" id="1.10.1740.10">
    <property type="match status" value="1"/>
</dbReference>
<keyword evidence="2" id="KW-0805">Transcription regulation</keyword>
<dbReference type="GO" id="GO:0003677">
    <property type="term" value="F:DNA binding"/>
    <property type="evidence" value="ECO:0007669"/>
    <property type="project" value="InterPro"/>
</dbReference>
<organism evidence="7 8">
    <name type="scientific">Stenotrophobium rhamnosiphilum</name>
    <dbReference type="NCBI Taxonomy" id="2029166"/>
    <lineage>
        <taxon>Bacteria</taxon>
        <taxon>Pseudomonadati</taxon>
        <taxon>Pseudomonadota</taxon>
        <taxon>Gammaproteobacteria</taxon>
        <taxon>Nevskiales</taxon>
        <taxon>Nevskiaceae</taxon>
        <taxon>Stenotrophobium</taxon>
    </lineage>
</organism>
<dbReference type="InterPro" id="IPR014284">
    <property type="entry name" value="RNA_pol_sigma-70_dom"/>
</dbReference>
<dbReference type="Gene3D" id="1.10.10.10">
    <property type="entry name" value="Winged helix-like DNA-binding domain superfamily/Winged helix DNA-binding domain"/>
    <property type="match status" value="1"/>
</dbReference>
<evidence type="ECO:0000313" key="8">
    <source>
        <dbReference type="Proteomes" id="UP000244248"/>
    </source>
</evidence>
<evidence type="ECO:0000256" key="4">
    <source>
        <dbReference type="ARBA" id="ARBA00023163"/>
    </source>
</evidence>
<protein>
    <submittedName>
        <fullName evidence="7">RNA polymerase sigma factor</fullName>
    </submittedName>
</protein>
<dbReference type="EMBL" id="QANS01000003">
    <property type="protein sequence ID" value="PTU31443.1"/>
    <property type="molecule type" value="Genomic_DNA"/>
</dbReference>
<keyword evidence="4" id="KW-0804">Transcription</keyword>
<comment type="similarity">
    <text evidence="1">Belongs to the sigma-70 factor family. ECF subfamily.</text>
</comment>
<gene>
    <name evidence="7" type="ORF">CJD38_08875</name>
</gene>
<sequence length="179" mass="20854">MNPSHPELEAFLTGAERRALRMAQIVTQDRDEALDIVQDAMVQLARKYAQHPPQEWPPLFYRIVENKIRDWRRRQMVRNRIFFWRAPNVAVEDEEVSENQPDQQATGADLLQRDQAMHQLEAALRKLPNRQREVFDLRIWQGLSVEETALAMGCSEGSVKTHLFRALATLRADLKGVWP</sequence>
<name>A0A2T5MFU3_9GAMM</name>
<dbReference type="AlphaFoldDB" id="A0A2T5MFU3"/>
<dbReference type="PANTHER" id="PTHR43133:SF64">
    <property type="entry name" value="ECF SIGMA FACTOR"/>
    <property type="match status" value="1"/>
</dbReference>
<evidence type="ECO:0000259" key="6">
    <source>
        <dbReference type="Pfam" id="PF08281"/>
    </source>
</evidence>
<dbReference type="NCBIfam" id="NF006550">
    <property type="entry name" value="PRK09047.1"/>
    <property type="match status" value="1"/>
</dbReference>
<dbReference type="InterPro" id="IPR007627">
    <property type="entry name" value="RNA_pol_sigma70_r2"/>
</dbReference>
<keyword evidence="3" id="KW-0731">Sigma factor</keyword>
<dbReference type="RefSeq" id="WP_107939986.1">
    <property type="nucleotide sequence ID" value="NZ_QANS01000003.1"/>
</dbReference>
<dbReference type="SUPFAM" id="SSF88946">
    <property type="entry name" value="Sigma2 domain of RNA polymerase sigma factors"/>
    <property type="match status" value="1"/>
</dbReference>
<keyword evidence="8" id="KW-1185">Reference proteome</keyword>
<dbReference type="OrthoDB" id="9783733at2"/>
<dbReference type="GO" id="GO:0006352">
    <property type="term" value="P:DNA-templated transcription initiation"/>
    <property type="evidence" value="ECO:0007669"/>
    <property type="project" value="InterPro"/>
</dbReference>
<dbReference type="InterPro" id="IPR036388">
    <property type="entry name" value="WH-like_DNA-bd_sf"/>
</dbReference>
<reference evidence="7 8" key="1">
    <citation type="submission" date="2018-04" db="EMBL/GenBank/DDBJ databases">
        <title>Novel species isolated from glacier.</title>
        <authorList>
            <person name="Liu Q."/>
            <person name="Xin Y.-H."/>
        </authorList>
    </citation>
    <scope>NUCLEOTIDE SEQUENCE [LARGE SCALE GENOMIC DNA]</scope>
    <source>
        <strain evidence="7 8">GT1R17</strain>
    </source>
</reference>
<evidence type="ECO:0000256" key="3">
    <source>
        <dbReference type="ARBA" id="ARBA00023082"/>
    </source>
</evidence>